<dbReference type="Proteomes" id="UP001498476">
    <property type="component" value="Unassembled WGS sequence"/>
</dbReference>
<proteinExistence type="predicted"/>
<reference evidence="2 3" key="1">
    <citation type="journal article" date="2025" name="Microbiol. Resour. Announc.">
        <title>Draft genome sequences for Neonectria magnoliae and Neonectria punicea, canker pathogens of Liriodendron tulipifera and Acer saccharum in West Virginia.</title>
        <authorList>
            <person name="Petronek H.M."/>
            <person name="Kasson M.T."/>
            <person name="Metheny A.M."/>
            <person name="Stauder C.M."/>
            <person name="Lovett B."/>
            <person name="Lynch S.C."/>
            <person name="Garnas J.R."/>
            <person name="Kasson L.R."/>
            <person name="Stajich J.E."/>
        </authorList>
    </citation>
    <scope>NUCLEOTIDE SEQUENCE [LARGE SCALE GENOMIC DNA]</scope>
    <source>
        <strain evidence="2 3">NRRL 64653</strain>
    </source>
</reference>
<dbReference type="Gene3D" id="3.40.50.1000">
    <property type="entry name" value="HAD superfamily/HAD-like"/>
    <property type="match status" value="1"/>
</dbReference>
<dbReference type="Pfam" id="PF00702">
    <property type="entry name" value="Hydrolase"/>
    <property type="match status" value="1"/>
</dbReference>
<dbReference type="InterPro" id="IPR036412">
    <property type="entry name" value="HAD-like_sf"/>
</dbReference>
<dbReference type="EMBL" id="JAZAVJ010000223">
    <property type="protein sequence ID" value="KAK7403910.1"/>
    <property type="molecule type" value="Genomic_DNA"/>
</dbReference>
<dbReference type="InterPro" id="IPR023214">
    <property type="entry name" value="HAD_sf"/>
</dbReference>
<keyword evidence="3" id="KW-1185">Reference proteome</keyword>
<dbReference type="PANTHER" id="PTHR33112">
    <property type="entry name" value="DOMAIN PROTEIN, PUTATIVE-RELATED"/>
    <property type="match status" value="1"/>
</dbReference>
<name>A0ABR1GQ79_9HYPO</name>
<protein>
    <recommendedName>
        <fullName evidence="1">Heterokaryon incompatibility domain-containing protein</fullName>
    </recommendedName>
</protein>
<evidence type="ECO:0000313" key="2">
    <source>
        <dbReference type="EMBL" id="KAK7403910.1"/>
    </source>
</evidence>
<dbReference type="Gene3D" id="1.10.150.750">
    <property type="match status" value="1"/>
</dbReference>
<feature type="domain" description="Heterokaryon incompatibility" evidence="1">
    <location>
        <begin position="440"/>
        <end position="586"/>
    </location>
</feature>
<accession>A0ABR1GQ79</accession>
<sequence>MTFQPTQIKGLFFDIYATLIDWEAGIHSSLLALAKRLPESHPLHADSPETRQTLLRMFASNEKAVEHVNPKWKSPQVMEEVYARIAAKLDVPFDRDEQIAFGQSIGDWPAFPDTVAAMQTLAKHYKLFVLSNVDDASFARTSAGPLKGVHWDGIYTAEQIGSYKPDANNYHYVVKKFKEKFDIDKDQIAIVAQSLDIDHVSSTSLGFNPGVWIARGDSDMGGNREELEAKGLIKLGAVYATLGEMAEASIAENCTFCVLIPADLNVNKEPRPHYKEPGDTLDAFLVLRRSWAVDWVDKEGSAALFKSEPVDVSSKIGNVYIDVIDTVPERYRIDLIWPYPQEAIQSPGTPTSHKVPLDKVEPVETCVYHSMISSDNSTGSMANFSLAKEWLADCMANHPTCSVQPQQMNGYLLPTRLINVQDPHRPYLQIMTAGDQTAQYCALSYRWGDGKRLTTTKANYSAFRALIPPKEMPRTFQDAVYASHMLNLQFVWIDALCIIQDDPDDVAREIAVMGGVYRNARLTLTAEGAASSSHGLFSKRNPRQTRPCVLPMFASAEDATVSGEVTVTASPRGADYLKGRGWVLQEAVLSSRSLVFGTCSISWACTSSFATESRPNPRLMNAVTSSLGPEIPKLRLWIYNRDLMLKKATDRDYWHRLSHYDAWYRIVEDFTARSLTVPTDSLPALAGLAQVFSESHRTVYLAGLWKQDLQIGLGWYLATDHDRPLQTNAPSAPTWSWVSVGQNRMLFRDWQANSVQITMAGAQVLDGICEPASSLIPFGELKYGKLSLRAPLKRGMLKWDWQYYVKRPSNGSTSLGDRRHYDHWGEQPRFPALVYDPETNKPVGEASLDTQFHPDLPAPRSFFWSGDHLKYGDLSFEMEVWCLLLQVREKYGKWHQTCLLLTPTGTHEREYKRIGLLFVGDTAWFGDYSRTWVGNEELTWEYNAKRYKWPPYLWLEEPVTVTII</sequence>
<dbReference type="Pfam" id="PF06985">
    <property type="entry name" value="HET"/>
    <property type="match status" value="1"/>
</dbReference>
<evidence type="ECO:0000313" key="3">
    <source>
        <dbReference type="Proteomes" id="UP001498476"/>
    </source>
</evidence>
<organism evidence="2 3">
    <name type="scientific">Neonectria punicea</name>
    <dbReference type="NCBI Taxonomy" id="979145"/>
    <lineage>
        <taxon>Eukaryota</taxon>
        <taxon>Fungi</taxon>
        <taxon>Dikarya</taxon>
        <taxon>Ascomycota</taxon>
        <taxon>Pezizomycotina</taxon>
        <taxon>Sordariomycetes</taxon>
        <taxon>Hypocreomycetidae</taxon>
        <taxon>Hypocreales</taxon>
        <taxon>Nectriaceae</taxon>
        <taxon>Neonectria</taxon>
    </lineage>
</organism>
<dbReference type="SUPFAM" id="SSF56784">
    <property type="entry name" value="HAD-like"/>
    <property type="match status" value="1"/>
</dbReference>
<dbReference type="PANTHER" id="PTHR33112:SF16">
    <property type="entry name" value="HETEROKARYON INCOMPATIBILITY DOMAIN-CONTAINING PROTEIN"/>
    <property type="match status" value="1"/>
</dbReference>
<gene>
    <name evidence="2" type="ORF">QQX98_010317</name>
</gene>
<dbReference type="InterPro" id="IPR010730">
    <property type="entry name" value="HET"/>
</dbReference>
<comment type="caution">
    <text evidence="2">The sequence shown here is derived from an EMBL/GenBank/DDBJ whole genome shotgun (WGS) entry which is preliminary data.</text>
</comment>
<evidence type="ECO:0000259" key="1">
    <source>
        <dbReference type="Pfam" id="PF06985"/>
    </source>
</evidence>